<comment type="caution">
    <text evidence="1">The sequence shown here is derived from an EMBL/GenBank/DDBJ whole genome shotgun (WGS) entry which is preliminary data.</text>
</comment>
<evidence type="ECO:0000313" key="1">
    <source>
        <dbReference type="EMBL" id="KAK9815568.1"/>
    </source>
</evidence>
<keyword evidence="2" id="KW-1185">Reference proteome</keyword>
<gene>
    <name evidence="1" type="ORF">WJX72_006029</name>
</gene>
<sequence>MSPSMQANLAAQLGVKAKEVVGKWLPEASPGAIQQVCRSTGAGGFNKGLAAVASSACCILNVANLAASLVNTGLMVYTMHQVRSLSCTMGGMVSKLDSMYGRLDNLECTLTGVTGGIHQLESLLLDQQRFMAGMLQEMRAGQAVMLEAQSVTLDQLMHLRSQIDSVDKRLQATLDSLRTCQLHRIQELYSMAAEAYLQFQQASAGHSPHVGTTAGAACQNAWALKVMSESMLRTKLDGSNWDMSSPADIARRQPFVEAICFAAVAADAGDALLRGVPDSSKQRTFARDLVASEIRSLLQACTLYSLAANWRPVLQRYAFLRRGLYKSSGDAAFLDMSGAVPEMPSAHNAADFVWDDGLDELASLLCRSEPLSATDSPSQPRQLEATFRLNSLAHMTWWYRWQGLDPIQGTETYVVAVDELLDTFGMPKKEQQNLLKNLTSQDLPLLQRLVLPEYTCLLVSSIEEQLPACGIWELYQKGALLPRLAADGLRKISSPGGVNQDAAVAIPALVALLGPGKHAAAIPQTCSCELWK</sequence>
<evidence type="ECO:0000313" key="2">
    <source>
        <dbReference type="Proteomes" id="UP001489004"/>
    </source>
</evidence>
<protein>
    <submittedName>
        <fullName evidence="1">Uncharacterized protein</fullName>
    </submittedName>
</protein>
<organism evidence="1 2">
    <name type="scientific">[Myrmecia] bisecta</name>
    <dbReference type="NCBI Taxonomy" id="41462"/>
    <lineage>
        <taxon>Eukaryota</taxon>
        <taxon>Viridiplantae</taxon>
        <taxon>Chlorophyta</taxon>
        <taxon>core chlorophytes</taxon>
        <taxon>Trebouxiophyceae</taxon>
        <taxon>Trebouxiales</taxon>
        <taxon>Trebouxiaceae</taxon>
        <taxon>Myrmecia</taxon>
    </lineage>
</organism>
<dbReference type="AlphaFoldDB" id="A0AAW1Q016"/>
<dbReference type="EMBL" id="JALJOR010000006">
    <property type="protein sequence ID" value="KAK9815568.1"/>
    <property type="molecule type" value="Genomic_DNA"/>
</dbReference>
<accession>A0AAW1Q016</accession>
<reference evidence="1 2" key="1">
    <citation type="journal article" date="2024" name="Nat. Commun.">
        <title>Phylogenomics reveals the evolutionary origins of lichenization in chlorophyte algae.</title>
        <authorList>
            <person name="Puginier C."/>
            <person name="Libourel C."/>
            <person name="Otte J."/>
            <person name="Skaloud P."/>
            <person name="Haon M."/>
            <person name="Grisel S."/>
            <person name="Petersen M."/>
            <person name="Berrin J.G."/>
            <person name="Delaux P.M."/>
            <person name="Dal Grande F."/>
            <person name="Keller J."/>
        </authorList>
    </citation>
    <scope>NUCLEOTIDE SEQUENCE [LARGE SCALE GENOMIC DNA]</scope>
    <source>
        <strain evidence="1 2">SAG 2043</strain>
    </source>
</reference>
<name>A0AAW1Q016_9CHLO</name>
<proteinExistence type="predicted"/>
<dbReference type="Proteomes" id="UP001489004">
    <property type="component" value="Unassembled WGS sequence"/>
</dbReference>